<dbReference type="Gene3D" id="1.10.287.950">
    <property type="entry name" value="Methyl-accepting chemotaxis protein"/>
    <property type="match status" value="1"/>
</dbReference>
<keyword evidence="4" id="KW-0807">Transducer</keyword>
<accession>A0A543KVZ8</accession>
<dbReference type="Pfam" id="PF00015">
    <property type="entry name" value="MCPsignal"/>
    <property type="match status" value="1"/>
</dbReference>
<dbReference type="GO" id="GO:0005886">
    <property type="term" value="C:plasma membrane"/>
    <property type="evidence" value="ECO:0007669"/>
    <property type="project" value="TreeGrafter"/>
</dbReference>
<evidence type="ECO:0000259" key="7">
    <source>
        <dbReference type="PROSITE" id="PS50111"/>
    </source>
</evidence>
<protein>
    <submittedName>
        <fullName evidence="8">Methyl-accepting chemotaxis protein</fullName>
    </submittedName>
</protein>
<feature type="transmembrane region" description="Helical" evidence="6">
    <location>
        <begin position="15"/>
        <end position="35"/>
    </location>
</feature>
<comment type="caution">
    <text evidence="8">The sequence shown here is derived from an EMBL/GenBank/DDBJ whole genome shotgun (WGS) entry which is preliminary data.</text>
</comment>
<dbReference type="CDD" id="cd11386">
    <property type="entry name" value="MCP_signal"/>
    <property type="match status" value="1"/>
</dbReference>
<dbReference type="PANTHER" id="PTHR43531">
    <property type="entry name" value="PROTEIN ICFG"/>
    <property type="match status" value="1"/>
</dbReference>
<reference evidence="8 9" key="1">
    <citation type="submission" date="2019-06" db="EMBL/GenBank/DDBJ databases">
        <title>Genomic Encyclopedia of Archaeal and Bacterial Type Strains, Phase II (KMG-II): from individual species to whole genera.</title>
        <authorList>
            <person name="Goeker M."/>
        </authorList>
    </citation>
    <scope>NUCLEOTIDE SEQUENCE [LARGE SCALE GENOMIC DNA]</scope>
    <source>
        <strain evidence="8 9">DSM 7270</strain>
    </source>
</reference>
<evidence type="ECO:0000256" key="6">
    <source>
        <dbReference type="SAM" id="Phobius"/>
    </source>
</evidence>
<feature type="domain" description="Methyl-accepting transducer" evidence="7">
    <location>
        <begin position="273"/>
        <end position="502"/>
    </location>
</feature>
<feature type="compositionally biased region" description="Low complexity" evidence="5">
    <location>
        <begin position="554"/>
        <end position="571"/>
    </location>
</feature>
<comment type="similarity">
    <text evidence="3">Belongs to the methyl-accepting chemotaxis (MCP) protein family.</text>
</comment>
<dbReference type="GO" id="GO:0007165">
    <property type="term" value="P:signal transduction"/>
    <property type="evidence" value="ECO:0007669"/>
    <property type="project" value="UniProtKB-KW"/>
</dbReference>
<evidence type="ECO:0000256" key="3">
    <source>
        <dbReference type="ARBA" id="ARBA00029447"/>
    </source>
</evidence>
<evidence type="ECO:0000313" key="9">
    <source>
        <dbReference type="Proteomes" id="UP000316993"/>
    </source>
</evidence>
<dbReference type="PANTHER" id="PTHR43531:SF14">
    <property type="entry name" value="METHYL-ACCEPTING CHEMOTAXIS PROTEIN I-RELATED"/>
    <property type="match status" value="1"/>
</dbReference>
<keyword evidence="6" id="KW-1133">Transmembrane helix</keyword>
<dbReference type="PROSITE" id="PS50111">
    <property type="entry name" value="CHEMOTAXIS_TRANSDUC_2"/>
    <property type="match status" value="1"/>
</dbReference>
<comment type="subcellular location">
    <subcellularLocation>
        <location evidence="1">Membrane</location>
    </subcellularLocation>
</comment>
<evidence type="ECO:0000313" key="8">
    <source>
        <dbReference type="EMBL" id="TQM99251.1"/>
    </source>
</evidence>
<sequence length="580" mass="61431">MNNHRHAWTMGQRLLVINGVMFVLLAAVAVAIWLMMSRISDDADSVRTVNVPQLQRISEMELNVTRVSLQLRHAILARNAQELEATLADIADKRKTIAGAMEGLGQGMFDDEGRQAFVPLQGLVNEFWKVGEENLRLIQDGKKDEAFAFLVDRTIPARNKILTVLDSEKKRQSQRLSLTINEVKSLAAADRNIAVAVMVLVVACLSGLGLYLRAVVRDLGADPPDLKRVALAVANGDLGVEVLTREGDKASIMAGLRNMRERLAEVVGTVRQSAESVSAASREISAGNHDLSARTEQQAAALQQTAASMDEMGAAVRQNAESARCADQLAKEAARVAEQGGTVVSNVVNTMKGIHDSSNRISNIIGVIDSIAFQTNILALNAAVEAARAGEQGRGFAVVAAEVRTLSQRTATAAKEIKELITASALQVHQGSTQVNEAGATMTEVVDAIRRVTALMGEISASSEEQSRGVQQIAEAVTVIDQGTQQNAALVEEMAAAASSLENQAAALVQAMAVFRMAGESLGQPTAAVPAPAFTPVPARAPAVQRAPAPAVRHAPAAAPKPAVAAPAKATASDDHWESF</sequence>
<dbReference type="SMART" id="SM00283">
    <property type="entry name" value="MA"/>
    <property type="match status" value="1"/>
</dbReference>
<feature type="transmembrane region" description="Helical" evidence="6">
    <location>
        <begin position="193"/>
        <end position="212"/>
    </location>
</feature>
<keyword evidence="6" id="KW-0472">Membrane</keyword>
<name>A0A543KVZ8_9BURK</name>
<dbReference type="InterPro" id="IPR004089">
    <property type="entry name" value="MCPsignal_dom"/>
</dbReference>
<organism evidence="8 9">
    <name type="scientific">Acidovorax temperans</name>
    <dbReference type="NCBI Taxonomy" id="80878"/>
    <lineage>
        <taxon>Bacteria</taxon>
        <taxon>Pseudomonadati</taxon>
        <taxon>Pseudomonadota</taxon>
        <taxon>Betaproteobacteria</taxon>
        <taxon>Burkholderiales</taxon>
        <taxon>Comamonadaceae</taxon>
        <taxon>Acidovorax</taxon>
    </lineage>
</organism>
<dbReference type="Proteomes" id="UP000316993">
    <property type="component" value="Unassembled WGS sequence"/>
</dbReference>
<gene>
    <name evidence="8" type="ORF">BDD18_3901</name>
</gene>
<dbReference type="GO" id="GO:0006935">
    <property type="term" value="P:chemotaxis"/>
    <property type="evidence" value="ECO:0007669"/>
    <property type="project" value="TreeGrafter"/>
</dbReference>
<dbReference type="InterPro" id="IPR024478">
    <property type="entry name" value="HlyB_4HB_MCP"/>
</dbReference>
<dbReference type="SUPFAM" id="SSF58104">
    <property type="entry name" value="Methyl-accepting chemotaxis protein (MCP) signaling domain"/>
    <property type="match status" value="1"/>
</dbReference>
<keyword evidence="2" id="KW-0488">Methylation</keyword>
<dbReference type="Pfam" id="PF12729">
    <property type="entry name" value="4HB_MCP_1"/>
    <property type="match status" value="1"/>
</dbReference>
<dbReference type="RefSeq" id="WP_276491144.1">
    <property type="nucleotide sequence ID" value="NZ_VFPV01000004.1"/>
</dbReference>
<dbReference type="GO" id="GO:0004888">
    <property type="term" value="F:transmembrane signaling receptor activity"/>
    <property type="evidence" value="ECO:0007669"/>
    <property type="project" value="TreeGrafter"/>
</dbReference>
<evidence type="ECO:0000256" key="5">
    <source>
        <dbReference type="SAM" id="MobiDB-lite"/>
    </source>
</evidence>
<evidence type="ECO:0000256" key="4">
    <source>
        <dbReference type="PROSITE-ProRule" id="PRU00284"/>
    </source>
</evidence>
<dbReference type="EMBL" id="VFPV01000004">
    <property type="protein sequence ID" value="TQM99251.1"/>
    <property type="molecule type" value="Genomic_DNA"/>
</dbReference>
<dbReference type="FunFam" id="1.10.287.950:FF:000001">
    <property type="entry name" value="Methyl-accepting chemotaxis sensory transducer"/>
    <property type="match status" value="1"/>
</dbReference>
<keyword evidence="6" id="KW-0812">Transmembrane</keyword>
<evidence type="ECO:0000256" key="2">
    <source>
        <dbReference type="ARBA" id="ARBA00022481"/>
    </source>
</evidence>
<feature type="region of interest" description="Disordered" evidence="5">
    <location>
        <begin position="554"/>
        <end position="580"/>
    </location>
</feature>
<evidence type="ECO:0000256" key="1">
    <source>
        <dbReference type="ARBA" id="ARBA00004370"/>
    </source>
</evidence>
<dbReference type="InterPro" id="IPR051310">
    <property type="entry name" value="MCP_chemotaxis"/>
</dbReference>
<dbReference type="AlphaFoldDB" id="A0A543KVZ8"/>
<proteinExistence type="inferred from homology"/>